<dbReference type="Proteomes" id="UP000182894">
    <property type="component" value="Unassembled WGS sequence"/>
</dbReference>
<gene>
    <name evidence="1" type="ORF">SAMN05216605_106182</name>
</gene>
<dbReference type="AlphaFoldDB" id="A0A1G8C8Z3"/>
<keyword evidence="2" id="KW-1185">Reference proteome</keyword>
<dbReference type="STRING" id="89065.SAMN05216605_106182"/>
<sequence>MSEAANHNFDMLGHVADGLGEELLKEVAFVGGATTWLLCTDDAVLDDIRYTEDVDLVIELAGIADWKALTERLATKGFKITREDSDYTCRFRFHELIVDVMPSIPEILGYANRWFVDGLAQAEQFQLPGGHRIQIFKPTYFLATKLEAFRGRGCGTAYHKDFEDILVLVDGREELLNEVRLAEPELRSYIAQGMLELVGLKTASYAIESSSSVRANPGRGKLIFDRFKALADLS</sequence>
<accession>A0A1G8C8Z3</accession>
<reference evidence="2" key="1">
    <citation type="submission" date="2016-10" db="EMBL/GenBank/DDBJ databases">
        <authorList>
            <person name="Varghese N."/>
            <person name="Submissions S."/>
        </authorList>
    </citation>
    <scope>NUCLEOTIDE SEQUENCE [LARGE SCALE GENOMIC DNA]</scope>
    <source>
        <strain evidence="2">ATCC 700689</strain>
    </source>
</reference>
<dbReference type="RefSeq" id="WP_074753033.1">
    <property type="nucleotide sequence ID" value="NZ_FNCO01000006.1"/>
</dbReference>
<evidence type="ECO:0000313" key="1">
    <source>
        <dbReference type="EMBL" id="SDH42007.1"/>
    </source>
</evidence>
<evidence type="ECO:0000313" key="2">
    <source>
        <dbReference type="Proteomes" id="UP000182894"/>
    </source>
</evidence>
<name>A0A1G8C8Z3_9PSED</name>
<proteinExistence type="predicted"/>
<dbReference type="InterPro" id="IPR043519">
    <property type="entry name" value="NT_sf"/>
</dbReference>
<organism evidence="1 2">
    <name type="scientific">Pseudomonas abietaniphila</name>
    <dbReference type="NCBI Taxonomy" id="89065"/>
    <lineage>
        <taxon>Bacteria</taxon>
        <taxon>Pseudomonadati</taxon>
        <taxon>Pseudomonadota</taxon>
        <taxon>Gammaproteobacteria</taxon>
        <taxon>Pseudomonadales</taxon>
        <taxon>Pseudomonadaceae</taxon>
        <taxon>Pseudomonas</taxon>
    </lineage>
</organism>
<dbReference type="SUPFAM" id="SSF81301">
    <property type="entry name" value="Nucleotidyltransferase"/>
    <property type="match status" value="1"/>
</dbReference>
<evidence type="ECO:0008006" key="3">
    <source>
        <dbReference type="Google" id="ProtNLM"/>
    </source>
</evidence>
<protein>
    <recommendedName>
        <fullName evidence="3">Nucleotidyl transferase AbiEii toxin, Type IV TA system</fullName>
    </recommendedName>
</protein>
<dbReference type="EMBL" id="FNCO01000006">
    <property type="protein sequence ID" value="SDH42007.1"/>
    <property type="molecule type" value="Genomic_DNA"/>
</dbReference>
<dbReference type="OrthoDB" id="114489at2"/>